<protein>
    <submittedName>
        <fullName evidence="1">Uncharacterized protein</fullName>
    </submittedName>
</protein>
<accession>A0A101UWQ1</accession>
<reference evidence="1 2" key="1">
    <citation type="submission" date="2015-10" db="EMBL/GenBank/DDBJ databases">
        <title>Draft genome sequence of Streptomyces sp. RV15, isolated from a marine sponge.</title>
        <authorList>
            <person name="Ruckert C."/>
            <person name="Abdelmohsen U.R."/>
            <person name="Winkler A."/>
            <person name="Hentschel U."/>
            <person name="Kalinowski J."/>
            <person name="Kampfer P."/>
            <person name="Glaeser S."/>
        </authorList>
    </citation>
    <scope>NUCLEOTIDE SEQUENCE [LARGE SCALE GENOMIC DNA]</scope>
    <source>
        <strain evidence="1 2">RV15</strain>
    </source>
</reference>
<comment type="caution">
    <text evidence="1">The sequence shown here is derived from an EMBL/GenBank/DDBJ whole genome shotgun (WGS) entry which is preliminary data.</text>
</comment>
<evidence type="ECO:0000313" key="1">
    <source>
        <dbReference type="EMBL" id="KUO18269.1"/>
    </source>
</evidence>
<sequence>MQILLDHWTLGARGSAALARLLADAEGLRPAGQVTDRLGRCGQAYVHHVPGARRMLIMAPATDTVLGLETTFTKDGPEHGVEVSYNAWMR</sequence>
<proteinExistence type="predicted"/>
<name>A0A101UWQ1_9ACTN</name>
<dbReference type="STRING" id="909626.AQJ91_26375"/>
<organism evidence="1 2">
    <name type="scientific">Streptomyces dysideae</name>
    <dbReference type="NCBI Taxonomy" id="909626"/>
    <lineage>
        <taxon>Bacteria</taxon>
        <taxon>Bacillati</taxon>
        <taxon>Actinomycetota</taxon>
        <taxon>Actinomycetes</taxon>
        <taxon>Kitasatosporales</taxon>
        <taxon>Streptomycetaceae</taxon>
        <taxon>Streptomyces</taxon>
    </lineage>
</organism>
<dbReference type="AlphaFoldDB" id="A0A101UWQ1"/>
<evidence type="ECO:0000313" key="2">
    <source>
        <dbReference type="Proteomes" id="UP000053260"/>
    </source>
</evidence>
<dbReference type="RefSeq" id="WP_067026440.1">
    <property type="nucleotide sequence ID" value="NZ_KQ949092.1"/>
</dbReference>
<dbReference type="Proteomes" id="UP000053260">
    <property type="component" value="Unassembled WGS sequence"/>
</dbReference>
<keyword evidence="2" id="KW-1185">Reference proteome</keyword>
<dbReference type="EMBL" id="LMXB01000067">
    <property type="protein sequence ID" value="KUO18269.1"/>
    <property type="molecule type" value="Genomic_DNA"/>
</dbReference>
<gene>
    <name evidence="1" type="ORF">AQJ91_26375</name>
</gene>